<keyword evidence="2 3" id="KW-0067">ATP-binding</keyword>
<sequence length="651" mass="71879">MYPLDHEVVARDGLDSDCAKRDVRQLWRLERDKLERWHADHAQDESERKAESRATATPKDGEDPPPDVVALRNETFQFDSFLGAQTSQETVYERVAAPIVSSVLQGYNGTVFAYGQTGSGKTFSMFGGKSSKEAGIVPRALVHIFKEINEDEAFEYSVTLSYVQLYCELLTDLLSPNGPEDGSSDGVGASVGGAPTSTGPGGHKSLLIREDTKRGIFIEGVKCAAVESAEEAMAMIQEGDEHRVRAATNMNAASSRSHACIILNITKRKCAESAQAGGKKSKVKFGKLILVDLAGSERVKKALGENHSHHGTRFMESKAINLSLSALGNCISALAQRKQHIPYRDAKLTRLLKDSLGGNSMTALVLNVAPHESFASETKSTLTFGQRAMAVQTRVTINEQVDFQALYSSVQASLDHKDDRIHELEIALSKVRIELNDARQQADKAEQERSMASMQLSSLSVSADVADQVGLLQAEHARAVDALRNEFESKISAEKQRASSAQEEWHRIEYELKDEREEHLRTCALLREKQAQLAEVEQSKEDRIAELFEDLKASQERSDAARAEMEAVEAERVRLAAENASMRAELDKGREFQERGLQLMETLTSRVESLEERKRSAHIVFDETEATPFSCSARGASCASQQQQQYEPGES</sequence>
<evidence type="ECO:0000256" key="4">
    <source>
        <dbReference type="RuleBase" id="RU000394"/>
    </source>
</evidence>
<reference evidence="8 9" key="1">
    <citation type="submission" date="2017-12" db="EMBL/GenBank/DDBJ databases">
        <title>Sequencing, de novo assembly and annotation of complete genome of a new Thraustochytrid species, strain FCC1311.</title>
        <authorList>
            <person name="Sedici K."/>
            <person name="Godart F."/>
            <person name="Aiese Cigliano R."/>
            <person name="Sanseverino W."/>
            <person name="Barakat M."/>
            <person name="Ortet P."/>
            <person name="Marechal E."/>
            <person name="Cagnac O."/>
            <person name="Amato A."/>
        </authorList>
    </citation>
    <scope>NUCLEOTIDE SEQUENCE [LARGE SCALE GENOMIC DNA]</scope>
</reference>
<dbReference type="GO" id="GO:0008017">
    <property type="term" value="F:microtubule binding"/>
    <property type="evidence" value="ECO:0007669"/>
    <property type="project" value="InterPro"/>
</dbReference>
<dbReference type="GO" id="GO:0005524">
    <property type="term" value="F:ATP binding"/>
    <property type="evidence" value="ECO:0007669"/>
    <property type="project" value="UniProtKB-UniRule"/>
</dbReference>
<dbReference type="InterPro" id="IPR019821">
    <property type="entry name" value="Kinesin_motor_CS"/>
</dbReference>
<dbReference type="InterPro" id="IPR027640">
    <property type="entry name" value="Kinesin-like_fam"/>
</dbReference>
<feature type="binding site" evidence="3">
    <location>
        <begin position="115"/>
        <end position="122"/>
    </location>
    <ligand>
        <name>ATP</name>
        <dbReference type="ChEBI" id="CHEBI:30616"/>
    </ligand>
</feature>
<comment type="caution">
    <text evidence="8">The sequence shown here is derived from an EMBL/GenBank/DDBJ whole genome shotgun (WGS) entry which is preliminary data.</text>
</comment>
<proteinExistence type="inferred from homology"/>
<dbReference type="OrthoDB" id="3176171at2759"/>
<gene>
    <name evidence="8" type="ORF">FCC1311_000472</name>
</gene>
<keyword evidence="3 4" id="KW-0505">Motor protein</keyword>
<keyword evidence="1 3" id="KW-0547">Nucleotide-binding</keyword>
<dbReference type="CDD" id="cd00106">
    <property type="entry name" value="KISc"/>
    <property type="match status" value="1"/>
</dbReference>
<dbReference type="Pfam" id="PF00225">
    <property type="entry name" value="Kinesin"/>
    <property type="match status" value="1"/>
</dbReference>
<dbReference type="GO" id="GO:0051231">
    <property type="term" value="P:spindle elongation"/>
    <property type="evidence" value="ECO:0007669"/>
    <property type="project" value="TreeGrafter"/>
</dbReference>
<name>A0A2R5FYJ8_9STRA</name>
<evidence type="ECO:0000313" key="8">
    <source>
        <dbReference type="EMBL" id="GBG23827.1"/>
    </source>
</evidence>
<feature type="region of interest" description="Disordered" evidence="6">
    <location>
        <begin position="37"/>
        <end position="67"/>
    </location>
</feature>
<dbReference type="SUPFAM" id="SSF52540">
    <property type="entry name" value="P-loop containing nucleoside triphosphate hydrolases"/>
    <property type="match status" value="1"/>
</dbReference>
<dbReference type="InterPro" id="IPR001752">
    <property type="entry name" value="Kinesin_motor_dom"/>
</dbReference>
<dbReference type="PANTHER" id="PTHR47969:SF29">
    <property type="entry name" value="KINESIN-LIKE PROTEIN"/>
    <property type="match status" value="1"/>
</dbReference>
<feature type="domain" description="Kinesin motor" evidence="7">
    <location>
        <begin position="1"/>
        <end position="391"/>
    </location>
</feature>
<dbReference type="AlphaFoldDB" id="A0A2R5FYJ8"/>
<protein>
    <recommendedName>
        <fullName evidence="4">Kinesin-like protein</fullName>
    </recommendedName>
</protein>
<evidence type="ECO:0000256" key="5">
    <source>
        <dbReference type="SAM" id="Coils"/>
    </source>
</evidence>
<evidence type="ECO:0000256" key="6">
    <source>
        <dbReference type="SAM" id="MobiDB-lite"/>
    </source>
</evidence>
<evidence type="ECO:0000256" key="3">
    <source>
        <dbReference type="PROSITE-ProRule" id="PRU00283"/>
    </source>
</evidence>
<keyword evidence="9" id="KW-1185">Reference proteome</keyword>
<dbReference type="GO" id="GO:0007052">
    <property type="term" value="P:mitotic spindle organization"/>
    <property type="evidence" value="ECO:0007669"/>
    <property type="project" value="TreeGrafter"/>
</dbReference>
<dbReference type="GO" id="GO:0005875">
    <property type="term" value="C:microtubule associated complex"/>
    <property type="evidence" value="ECO:0007669"/>
    <property type="project" value="TreeGrafter"/>
</dbReference>
<keyword evidence="4" id="KW-0493">Microtubule</keyword>
<feature type="region of interest" description="Disordered" evidence="6">
    <location>
        <begin position="178"/>
        <end position="205"/>
    </location>
</feature>
<dbReference type="SMART" id="SM00129">
    <property type="entry name" value="KISc"/>
    <property type="match status" value="1"/>
</dbReference>
<dbReference type="GO" id="GO:0007018">
    <property type="term" value="P:microtubule-based movement"/>
    <property type="evidence" value="ECO:0007669"/>
    <property type="project" value="InterPro"/>
</dbReference>
<evidence type="ECO:0000313" key="9">
    <source>
        <dbReference type="Proteomes" id="UP000241890"/>
    </source>
</evidence>
<evidence type="ECO:0000259" key="7">
    <source>
        <dbReference type="PROSITE" id="PS50067"/>
    </source>
</evidence>
<dbReference type="GO" id="GO:0005874">
    <property type="term" value="C:microtubule"/>
    <property type="evidence" value="ECO:0007669"/>
    <property type="project" value="UniProtKB-KW"/>
</dbReference>
<accession>A0A2R5FYJ8</accession>
<evidence type="ECO:0000256" key="1">
    <source>
        <dbReference type="ARBA" id="ARBA00022741"/>
    </source>
</evidence>
<feature type="coiled-coil region" evidence="5">
    <location>
        <begin position="421"/>
        <end position="455"/>
    </location>
</feature>
<dbReference type="PROSITE" id="PS50067">
    <property type="entry name" value="KINESIN_MOTOR_2"/>
    <property type="match status" value="1"/>
</dbReference>
<dbReference type="PROSITE" id="PS00411">
    <property type="entry name" value="KINESIN_MOTOR_1"/>
    <property type="match status" value="1"/>
</dbReference>
<dbReference type="PRINTS" id="PR00380">
    <property type="entry name" value="KINESINHEAVY"/>
</dbReference>
<dbReference type="EMBL" id="BEYU01000001">
    <property type="protein sequence ID" value="GBG23827.1"/>
    <property type="molecule type" value="Genomic_DNA"/>
</dbReference>
<feature type="coiled-coil region" evidence="5">
    <location>
        <begin position="484"/>
        <end position="585"/>
    </location>
</feature>
<organism evidence="8 9">
    <name type="scientific">Hondaea fermentalgiana</name>
    <dbReference type="NCBI Taxonomy" id="2315210"/>
    <lineage>
        <taxon>Eukaryota</taxon>
        <taxon>Sar</taxon>
        <taxon>Stramenopiles</taxon>
        <taxon>Bigyra</taxon>
        <taxon>Labyrinthulomycetes</taxon>
        <taxon>Thraustochytrida</taxon>
        <taxon>Thraustochytriidae</taxon>
        <taxon>Hondaea</taxon>
    </lineage>
</organism>
<dbReference type="GO" id="GO:0003777">
    <property type="term" value="F:microtubule motor activity"/>
    <property type="evidence" value="ECO:0007669"/>
    <property type="project" value="InterPro"/>
</dbReference>
<keyword evidence="5" id="KW-0175">Coiled coil</keyword>
<dbReference type="InterPro" id="IPR027417">
    <property type="entry name" value="P-loop_NTPase"/>
</dbReference>
<dbReference type="InParanoid" id="A0A2R5FYJ8"/>
<dbReference type="PANTHER" id="PTHR47969">
    <property type="entry name" value="CHROMOSOME-ASSOCIATED KINESIN KIF4A-RELATED"/>
    <property type="match status" value="1"/>
</dbReference>
<dbReference type="Proteomes" id="UP000241890">
    <property type="component" value="Unassembled WGS sequence"/>
</dbReference>
<dbReference type="Gene3D" id="3.40.850.10">
    <property type="entry name" value="Kinesin motor domain"/>
    <property type="match status" value="1"/>
</dbReference>
<feature type="compositionally biased region" description="Basic and acidic residues" evidence="6">
    <location>
        <begin position="37"/>
        <end position="52"/>
    </location>
</feature>
<evidence type="ECO:0000256" key="2">
    <source>
        <dbReference type="ARBA" id="ARBA00022840"/>
    </source>
</evidence>
<comment type="similarity">
    <text evidence="3 4">Belongs to the TRAFAC class myosin-kinesin ATPase superfamily. Kinesin family.</text>
</comment>
<dbReference type="InterPro" id="IPR036961">
    <property type="entry name" value="Kinesin_motor_dom_sf"/>
</dbReference>
<feature type="compositionally biased region" description="Low complexity" evidence="6">
    <location>
        <begin position="184"/>
        <end position="194"/>
    </location>
</feature>